<feature type="binding site" evidence="1">
    <location>
        <position position="139"/>
    </location>
    <ligand>
        <name>Mg(2+)</name>
        <dbReference type="ChEBI" id="CHEBI:18420"/>
        <label>1</label>
    </ligand>
</feature>
<comment type="cofactor">
    <cofactor evidence="1">
        <name>Mg(2+)</name>
        <dbReference type="ChEBI" id="CHEBI:18420"/>
    </cofactor>
    <text evidence="1">Binds 2 magnesium ions per subunit.</text>
</comment>
<comment type="caution">
    <text evidence="3">The sequence shown here is derived from an EMBL/GenBank/DDBJ whole genome shotgun (WGS) entry which is preliminary data.</text>
</comment>
<reference evidence="3" key="1">
    <citation type="submission" date="2021-02" db="EMBL/GenBank/DDBJ databases">
        <authorList>
            <person name="Nowell W R."/>
        </authorList>
    </citation>
    <scope>NUCLEOTIDE SEQUENCE</scope>
</reference>
<feature type="binding site" evidence="1">
    <location>
        <position position="137"/>
    </location>
    <ligand>
        <name>Mg(2+)</name>
        <dbReference type="ChEBI" id="CHEBI:18420"/>
        <label>1</label>
    </ligand>
</feature>
<evidence type="ECO:0000256" key="1">
    <source>
        <dbReference type="PIRSR" id="PIRSR605502-1"/>
    </source>
</evidence>
<dbReference type="SUPFAM" id="SSF101478">
    <property type="entry name" value="ADP-ribosylglycohydrolase"/>
    <property type="match status" value="1"/>
</dbReference>
<evidence type="ECO:0008006" key="6">
    <source>
        <dbReference type="Google" id="ProtNLM"/>
    </source>
</evidence>
<feature type="binding site" evidence="1">
    <location>
        <position position="378"/>
    </location>
    <ligand>
        <name>Mg(2+)</name>
        <dbReference type="ChEBI" id="CHEBI:18420"/>
        <label>1</label>
    </ligand>
</feature>
<dbReference type="PANTHER" id="PTHR16222:SF12">
    <property type="entry name" value="ADP-RIBOSYLGLYCOHYDROLASE-RELATED"/>
    <property type="match status" value="1"/>
</dbReference>
<dbReference type="InterPro" id="IPR036705">
    <property type="entry name" value="Ribosyl_crysJ1_sf"/>
</dbReference>
<evidence type="ECO:0000313" key="4">
    <source>
        <dbReference type="EMBL" id="CAF3942314.1"/>
    </source>
</evidence>
<proteinExistence type="predicted"/>
<keyword evidence="1" id="KW-0479">Metal-binding</keyword>
<protein>
    <recommendedName>
        <fullName evidence="6">ADP-ribosylglycohydrolase</fullName>
    </recommendedName>
</protein>
<dbReference type="InterPro" id="IPR050792">
    <property type="entry name" value="ADP-ribosylglycohydrolase"/>
</dbReference>
<name>A0A814UR74_9BILA</name>
<feature type="binding site" evidence="1">
    <location>
        <position position="375"/>
    </location>
    <ligand>
        <name>Mg(2+)</name>
        <dbReference type="ChEBI" id="CHEBI:18420"/>
        <label>1</label>
    </ligand>
</feature>
<dbReference type="PANTHER" id="PTHR16222">
    <property type="entry name" value="ADP-RIBOSYLGLYCOHYDROLASE"/>
    <property type="match status" value="1"/>
</dbReference>
<feature type="compositionally biased region" description="Low complexity" evidence="2">
    <location>
        <begin position="44"/>
        <end position="57"/>
    </location>
</feature>
<feature type="binding site" evidence="1">
    <location>
        <position position="377"/>
    </location>
    <ligand>
        <name>Mg(2+)</name>
        <dbReference type="ChEBI" id="CHEBI:18420"/>
        <label>1</label>
    </ligand>
</feature>
<dbReference type="EMBL" id="CAJOBC010007767">
    <property type="protein sequence ID" value="CAF3942314.1"/>
    <property type="molecule type" value="Genomic_DNA"/>
</dbReference>
<dbReference type="Gene3D" id="1.10.4080.10">
    <property type="entry name" value="ADP-ribosylation/Crystallin J1"/>
    <property type="match status" value="1"/>
</dbReference>
<dbReference type="Proteomes" id="UP000663829">
    <property type="component" value="Unassembled WGS sequence"/>
</dbReference>
<dbReference type="Proteomes" id="UP000681722">
    <property type="component" value="Unassembled WGS sequence"/>
</dbReference>
<dbReference type="GO" id="GO:0046872">
    <property type="term" value="F:metal ion binding"/>
    <property type="evidence" value="ECO:0007669"/>
    <property type="project" value="UniProtKB-KW"/>
</dbReference>
<accession>A0A814UR74</accession>
<dbReference type="OrthoDB" id="410104at2759"/>
<keyword evidence="5" id="KW-1185">Reference proteome</keyword>
<evidence type="ECO:0000313" key="3">
    <source>
        <dbReference type="EMBL" id="CAF1178203.1"/>
    </source>
</evidence>
<organism evidence="3 5">
    <name type="scientific">Didymodactylos carnosus</name>
    <dbReference type="NCBI Taxonomy" id="1234261"/>
    <lineage>
        <taxon>Eukaryota</taxon>
        <taxon>Metazoa</taxon>
        <taxon>Spiralia</taxon>
        <taxon>Gnathifera</taxon>
        <taxon>Rotifera</taxon>
        <taxon>Eurotatoria</taxon>
        <taxon>Bdelloidea</taxon>
        <taxon>Philodinida</taxon>
        <taxon>Philodinidae</taxon>
        <taxon>Didymodactylos</taxon>
    </lineage>
</organism>
<evidence type="ECO:0000313" key="5">
    <source>
        <dbReference type="Proteomes" id="UP000663829"/>
    </source>
</evidence>
<dbReference type="InterPro" id="IPR005502">
    <property type="entry name" value="Ribosyl_crysJ1"/>
</dbReference>
<feature type="binding site" evidence="1">
    <location>
        <position position="138"/>
    </location>
    <ligand>
        <name>Mg(2+)</name>
        <dbReference type="ChEBI" id="CHEBI:18420"/>
        <label>1</label>
    </ligand>
</feature>
<dbReference type="EMBL" id="CAJNOQ010007768">
    <property type="protein sequence ID" value="CAF1178203.1"/>
    <property type="molecule type" value="Genomic_DNA"/>
</dbReference>
<dbReference type="AlphaFoldDB" id="A0A814UR74"/>
<dbReference type="Pfam" id="PF03747">
    <property type="entry name" value="ADP_ribosyl_GH"/>
    <property type="match status" value="1"/>
</dbReference>
<evidence type="ECO:0000256" key="2">
    <source>
        <dbReference type="SAM" id="MobiDB-lite"/>
    </source>
</evidence>
<feature type="region of interest" description="Disordered" evidence="2">
    <location>
        <begin position="25"/>
        <end position="59"/>
    </location>
</feature>
<gene>
    <name evidence="3" type="ORF">GPM918_LOCUS22555</name>
    <name evidence="4" type="ORF">SRO942_LOCUS22551</name>
</gene>
<sequence>MVSIFSLPSNASVALKSTQIYPHLNNHTTFPQQHDRRQYDTLQSTNPSSRSESPSTPWLNLTDVRPADIQYEKPPSSNNPENDMRLFDKIHGSMIGMAIGDALGAHVEFRPRAYLEQNPVSDMQGGGTWGLKAGQWTDDTSMALCLAASLIVNKNFNSYDQLVRYKWWWRKGYMSSIGKCFDIGNATKASLDEFVNRQHKFCELYKIKDFKELDQLSDDLSSKFDTNCSRDNVDSNGALMRLTPIPLFYCQSESGTYAVHFAGESARVTHGGQKAIDACRFYAALIYAAVRGKPKKELLDPQFYKQCFQAGWFGQKQLHPDIVQIAEGSYQKKNRPEIKAGAMAVEALEAALWAFFHDNNSFQVGVLSCVNLGDDTDTVAAIYGQLAGACYGVEKLPLNWIQQIYAKNFIANISDWLRFEGAQWWEKKKNMRGST</sequence>
<keyword evidence="1" id="KW-0460">Magnesium</keyword>